<evidence type="ECO:0000313" key="1">
    <source>
        <dbReference type="EMBL" id="MEE3716833.1"/>
    </source>
</evidence>
<dbReference type="AlphaFoldDB" id="A0AAW9Q1Y8"/>
<comment type="caution">
    <text evidence="1">The sequence shown here is derived from an EMBL/GenBank/DDBJ whole genome shotgun (WGS) entry which is preliminary data.</text>
</comment>
<evidence type="ECO:0008006" key="3">
    <source>
        <dbReference type="Google" id="ProtNLM"/>
    </source>
</evidence>
<gene>
    <name evidence="1" type="ORF">V2H45_08750</name>
</gene>
<reference evidence="1" key="1">
    <citation type="submission" date="2024-01" db="EMBL/GenBank/DDBJ databases">
        <title>Bank of Algae and Cyanobacteria of the Azores (BACA) strain genomes.</title>
        <authorList>
            <person name="Luz R."/>
            <person name="Cordeiro R."/>
            <person name="Fonseca A."/>
            <person name="Goncalves V."/>
        </authorList>
    </citation>
    <scope>NUCLEOTIDE SEQUENCE</scope>
    <source>
        <strain evidence="1">BACA0141</strain>
    </source>
</reference>
<accession>A0AAW9Q1Y8</accession>
<evidence type="ECO:0000313" key="2">
    <source>
        <dbReference type="Proteomes" id="UP001333818"/>
    </source>
</evidence>
<name>A0AAW9Q1Y8_9CYAN</name>
<protein>
    <recommendedName>
        <fullName evidence="3">Restriction endonuclease</fullName>
    </recommendedName>
</protein>
<dbReference type="Proteomes" id="UP001333818">
    <property type="component" value="Unassembled WGS sequence"/>
</dbReference>
<sequence length="267" mass="30297">MNISHPQNMNISHPQNSREAFKMITLALSFLKRDSPESNELINFLYTPDPRISDHLNQLRDFLRIKRPTKAQSQKAGYLLERILLLAFKGLTGHSELKNYQSASHQIDQLVSGDNTEWDLILDRLYLKENNQTYRTILGEAKATNSSVSVSQFARLCSIMTLELYKSVGLGVFFTINGAAGFPKRSQKSRTSCIRHARLCQVLFNARSGKKIVVLDKDDIFDLDKNGSLITILIRKIKELEENSGLPTVSVVEPMDIDLPNYLKDLI</sequence>
<proteinExistence type="predicted"/>
<dbReference type="EMBL" id="JAZBJZ010000027">
    <property type="protein sequence ID" value="MEE3716833.1"/>
    <property type="molecule type" value="Genomic_DNA"/>
</dbReference>
<organism evidence="1 2">
    <name type="scientific">Tumidithrix elongata BACA0141</name>
    <dbReference type="NCBI Taxonomy" id="2716417"/>
    <lineage>
        <taxon>Bacteria</taxon>
        <taxon>Bacillati</taxon>
        <taxon>Cyanobacteriota</taxon>
        <taxon>Cyanophyceae</taxon>
        <taxon>Pseudanabaenales</taxon>
        <taxon>Pseudanabaenaceae</taxon>
        <taxon>Tumidithrix</taxon>
        <taxon>Tumidithrix elongata</taxon>
    </lineage>
</organism>
<keyword evidence="2" id="KW-1185">Reference proteome</keyword>